<name>A0A3S3VC28_METS7</name>
<proteinExistence type="predicted"/>
<comment type="caution">
    <text evidence="2">The sequence shown here is derived from an EMBL/GenBank/DDBJ whole genome shotgun (WGS) entry which is preliminary data.</text>
</comment>
<dbReference type="InterPro" id="IPR029063">
    <property type="entry name" value="SAM-dependent_MTases_sf"/>
</dbReference>
<gene>
    <name evidence="2" type="ORF">Metus_1210</name>
</gene>
<dbReference type="AlphaFoldDB" id="A0A3S3VC28"/>
<dbReference type="CDD" id="cd02440">
    <property type="entry name" value="AdoMet_MTases"/>
    <property type="match status" value="1"/>
</dbReference>
<dbReference type="InterPro" id="IPR007848">
    <property type="entry name" value="Small_mtfrase_dom"/>
</dbReference>
<dbReference type="Gene3D" id="3.40.50.150">
    <property type="entry name" value="Vaccinia Virus protein VP39"/>
    <property type="match status" value="1"/>
</dbReference>
<dbReference type="GO" id="GO:0008168">
    <property type="term" value="F:methyltransferase activity"/>
    <property type="evidence" value="ECO:0007669"/>
    <property type="project" value="InterPro"/>
</dbReference>
<organism evidence="2 3">
    <name type="scientific">Methanosuratincola subterraneus</name>
    <dbReference type="NCBI Taxonomy" id="2593994"/>
    <lineage>
        <taxon>Archaea</taxon>
        <taxon>Thermoproteota</taxon>
        <taxon>Methanosuratincolia</taxon>
        <taxon>Candidatus Methanomethylicales</taxon>
        <taxon>Candidatus Methanomethylicaceae</taxon>
        <taxon>Candidatus Methanosuratincola (ex Vanwonterghem et al. 2016)</taxon>
    </lineage>
</organism>
<sequence length="219" mass="24466">MEPSCSGLEGRSPPRSKRELEILLETVREFEGPNIAYEQYRLPAQLAAEVIWYIEMRHQDIRGKRIVDLGCGTGMLTAGVALMGAEYVVGVDIDIGSIIKARETCQMLSVASSVDFINSEVSRLELDADVVVQNPPFGVRVKGADRAFIRKSLEIAPRVYSIHKGGEAVRGFVSTFVAECGGRIDEMLPLKIKLSPTYHFHKKRSYAFEAYLFRIVRGR</sequence>
<dbReference type="InterPro" id="IPR051720">
    <property type="entry name" value="rRNA_MeTrfase/Polyamine_Synth"/>
</dbReference>
<dbReference type="PANTHER" id="PTHR23290">
    <property type="entry name" value="RRNA N6-ADENOSINE-METHYLTRANSFERASE METTL5"/>
    <property type="match status" value="1"/>
</dbReference>
<dbReference type="SUPFAM" id="SSF53335">
    <property type="entry name" value="S-adenosyl-L-methionine-dependent methyltransferases"/>
    <property type="match status" value="1"/>
</dbReference>
<evidence type="ECO:0000313" key="2">
    <source>
        <dbReference type="EMBL" id="RWX73236.1"/>
    </source>
</evidence>
<reference evidence="2 3" key="1">
    <citation type="submission" date="2018-12" db="EMBL/GenBank/DDBJ databases">
        <title>The complete genome of the methanogenic archaea of the candidate phylum Verstraetearchaeota, obtained from the metagenome of underground thermal water.</title>
        <authorList>
            <person name="Kadnikov V.V."/>
            <person name="Mardanov A.V."/>
            <person name="Beletsky A.V."/>
            <person name="Karnachuk O.V."/>
            <person name="Ravin N.V."/>
        </authorList>
    </citation>
    <scope>NUCLEOTIDE SEQUENCE [LARGE SCALE GENOMIC DNA]</scope>
    <source>
        <strain evidence="2">Ch88</strain>
    </source>
</reference>
<dbReference type="Pfam" id="PF05175">
    <property type="entry name" value="MTS"/>
    <property type="match status" value="1"/>
</dbReference>
<evidence type="ECO:0000259" key="1">
    <source>
        <dbReference type="Pfam" id="PF05175"/>
    </source>
</evidence>
<dbReference type="EMBL" id="RXGA01000003">
    <property type="protein sequence ID" value="RWX73236.1"/>
    <property type="molecule type" value="Genomic_DNA"/>
</dbReference>
<dbReference type="PANTHER" id="PTHR23290:SF0">
    <property type="entry name" value="RRNA N6-ADENOSINE-METHYLTRANSFERASE METTL5"/>
    <property type="match status" value="1"/>
</dbReference>
<accession>A0A3S3VC28</accession>
<feature type="domain" description="Methyltransferase small" evidence="1">
    <location>
        <begin position="62"/>
        <end position="142"/>
    </location>
</feature>
<protein>
    <recommendedName>
        <fullName evidence="1">Methyltransferase small domain-containing protein</fullName>
    </recommendedName>
</protein>
<evidence type="ECO:0000313" key="3">
    <source>
        <dbReference type="Proteomes" id="UP000288215"/>
    </source>
</evidence>
<dbReference type="Proteomes" id="UP000288215">
    <property type="component" value="Unassembled WGS sequence"/>
</dbReference>